<dbReference type="SUPFAM" id="SSF55347">
    <property type="entry name" value="Glyceraldehyde-3-phosphate dehydrogenase-like, C-terminal domain"/>
    <property type="match status" value="1"/>
</dbReference>
<feature type="domain" description="Gfo/Idh/MocA-like oxidoreductase N-terminal" evidence="1">
    <location>
        <begin position="2"/>
        <end position="120"/>
    </location>
</feature>
<gene>
    <name evidence="3" type="ORF">GW952_30965</name>
</gene>
<dbReference type="EMBL" id="CP048110">
    <property type="protein sequence ID" value="QHS50040.1"/>
    <property type="molecule type" value="Genomic_DNA"/>
</dbReference>
<dbReference type="InterPro" id="IPR051450">
    <property type="entry name" value="Gfo/Idh/MocA_Oxidoreductases"/>
</dbReference>
<proteinExistence type="predicted"/>
<accession>A0A6P1V7B6</accession>
<dbReference type="Pfam" id="PF22725">
    <property type="entry name" value="GFO_IDH_MocA_C3"/>
    <property type="match status" value="1"/>
</dbReference>
<dbReference type="InterPro" id="IPR000683">
    <property type="entry name" value="Gfo/Idh/MocA-like_OxRdtase_N"/>
</dbReference>
<geneLocation type="plasmid" evidence="3">
    <name>unnamed2</name>
</geneLocation>
<evidence type="ECO:0000313" key="4">
    <source>
        <dbReference type="Proteomes" id="UP000464389"/>
    </source>
</evidence>
<dbReference type="PANTHER" id="PTHR43377">
    <property type="entry name" value="BILIVERDIN REDUCTASE A"/>
    <property type="match status" value="1"/>
</dbReference>
<dbReference type="Pfam" id="PF01408">
    <property type="entry name" value="GFO_IDH_MocA"/>
    <property type="match status" value="1"/>
</dbReference>
<keyword evidence="3" id="KW-0614">Plasmid</keyword>
<dbReference type="Gene3D" id="3.40.50.720">
    <property type="entry name" value="NAD(P)-binding Rossmann-like Domain"/>
    <property type="match status" value="1"/>
</dbReference>
<dbReference type="Proteomes" id="UP000464389">
    <property type="component" value="Plasmid unnamed2"/>
</dbReference>
<dbReference type="RefSeq" id="WP_162122816.1">
    <property type="nucleotide sequence ID" value="NZ_CP048110.1"/>
</dbReference>
<protein>
    <submittedName>
        <fullName evidence="3">Gfo/Idh/MocA family oxidoreductase</fullName>
    </submittedName>
</protein>
<dbReference type="InterPro" id="IPR036291">
    <property type="entry name" value="NAD(P)-bd_dom_sf"/>
</dbReference>
<dbReference type="SUPFAM" id="SSF51735">
    <property type="entry name" value="NAD(P)-binding Rossmann-fold domains"/>
    <property type="match status" value="1"/>
</dbReference>
<name>A0A6P1V7B6_9ENTR</name>
<feature type="domain" description="GFO/IDH/MocA-like oxidoreductase" evidence="2">
    <location>
        <begin position="150"/>
        <end position="239"/>
    </location>
</feature>
<reference evidence="3 4" key="1">
    <citation type="submission" date="2020-01" db="EMBL/GenBank/DDBJ databases">
        <title>Bactrocera dorsalis gut bacteria genome.</title>
        <authorList>
            <person name="Zhang H."/>
            <person name="Cai Z."/>
        </authorList>
    </citation>
    <scope>NUCLEOTIDE SEQUENCE [LARGE SCALE GENOMIC DNA]</scope>
    <source>
        <strain evidence="3 4">BD177</strain>
        <plasmid evidence="3 4">unnamed2</plasmid>
    </source>
</reference>
<organism evidence="3 4">
    <name type="scientific">Klebsiella michiganensis</name>
    <dbReference type="NCBI Taxonomy" id="1134687"/>
    <lineage>
        <taxon>Bacteria</taxon>
        <taxon>Pseudomonadati</taxon>
        <taxon>Pseudomonadota</taxon>
        <taxon>Gammaproteobacteria</taxon>
        <taxon>Enterobacterales</taxon>
        <taxon>Enterobacteriaceae</taxon>
        <taxon>Klebsiella/Raoultella group</taxon>
        <taxon>Klebsiella</taxon>
    </lineage>
</organism>
<dbReference type="PANTHER" id="PTHR43377:SF6">
    <property type="entry name" value="GFO_IDH_MOCA-LIKE OXIDOREDUCTASE N-TERMINAL DOMAIN-CONTAINING PROTEIN"/>
    <property type="match status" value="1"/>
</dbReference>
<dbReference type="InterPro" id="IPR055170">
    <property type="entry name" value="GFO_IDH_MocA-like_dom"/>
</dbReference>
<evidence type="ECO:0000313" key="3">
    <source>
        <dbReference type="EMBL" id="QHS50040.1"/>
    </source>
</evidence>
<dbReference type="AlphaFoldDB" id="A0A6P1V7B6"/>
<dbReference type="GO" id="GO:0000166">
    <property type="term" value="F:nucleotide binding"/>
    <property type="evidence" value="ECO:0007669"/>
    <property type="project" value="InterPro"/>
</dbReference>
<evidence type="ECO:0000259" key="1">
    <source>
        <dbReference type="Pfam" id="PF01408"/>
    </source>
</evidence>
<dbReference type="Gene3D" id="3.30.360.10">
    <property type="entry name" value="Dihydrodipicolinate Reductase, domain 2"/>
    <property type="match status" value="1"/>
</dbReference>
<evidence type="ECO:0000259" key="2">
    <source>
        <dbReference type="Pfam" id="PF22725"/>
    </source>
</evidence>
<sequence>MHVAIFGMGYWGKNILRNLLQFESIHKITICEPVSISPDFTLSFSDARLHYATRSSDIIQDYTIDAVFIVTPSETHFQIASDALQSGKHVFVEKPVTTSSVDLEALISLARKQRKILFPSHTYLYTKEIEKLKKMIHTDCLIGKPLLYQSNRSNFGRFRSDKNVAWDLAVHDLYIIKHIFSQQPISVSATGFKIDNNFPEVVSNININYDGGLNVSIVTNWVSPKKIRDIVIVGSDGAFFYDDCLTENKITHFNQDIPNDLRNVNYNNLSKKQFVQVEKGEAIYEQIRSFLNEIKNMNLNNTTAKFGLEIIKTLEAIDISIKNNGVPIYSQHKRAVYES</sequence>